<dbReference type="GO" id="GO:0006071">
    <property type="term" value="P:glycerol metabolic process"/>
    <property type="evidence" value="ECO:0007669"/>
    <property type="project" value="InterPro"/>
</dbReference>
<dbReference type="GO" id="GO:0045893">
    <property type="term" value="P:positive regulation of DNA-templated transcription"/>
    <property type="evidence" value="ECO:0007669"/>
    <property type="project" value="TreeGrafter"/>
</dbReference>
<protein>
    <submittedName>
        <fullName evidence="1">Uncharacterized protein</fullName>
    </submittedName>
</protein>
<reference evidence="1" key="1">
    <citation type="journal article" date="2014" name="Int. J. Syst. Evol. Microbiol.">
        <title>Complete genome sequence of Corynebacterium casei LMG S-19264T (=DSM 44701T), isolated from a smear-ripened cheese.</title>
        <authorList>
            <consortium name="US DOE Joint Genome Institute (JGI-PGF)"/>
            <person name="Walter F."/>
            <person name="Albersmeier A."/>
            <person name="Kalinowski J."/>
            <person name="Ruckert C."/>
        </authorList>
    </citation>
    <scope>NUCLEOTIDE SEQUENCE</scope>
    <source>
        <strain evidence="1">CGMCC 1.12754</strain>
    </source>
</reference>
<comment type="caution">
    <text evidence="1">The sequence shown here is derived from an EMBL/GenBank/DDBJ whole genome shotgun (WGS) entry which is preliminary data.</text>
</comment>
<dbReference type="InterPro" id="IPR013785">
    <property type="entry name" value="Aldolase_TIM"/>
</dbReference>
<reference evidence="1" key="2">
    <citation type="submission" date="2020-09" db="EMBL/GenBank/DDBJ databases">
        <authorList>
            <person name="Sun Q."/>
            <person name="Zhou Y."/>
        </authorList>
    </citation>
    <scope>NUCLEOTIDE SEQUENCE</scope>
    <source>
        <strain evidence="1">CGMCC 1.12754</strain>
    </source>
</reference>
<dbReference type="Proteomes" id="UP000622860">
    <property type="component" value="Unassembled WGS sequence"/>
</dbReference>
<dbReference type="InterPro" id="IPR006699">
    <property type="entry name" value="GlpP"/>
</dbReference>
<sequence length="76" mass="8370">MLIEVLPGIVPKLFEEIYERATIPVIAGGLVHTIQEVQYAIVGGAIAVTTSRSRAMVIYCTTIDNVFIMVYIIRTS</sequence>
<dbReference type="EMBL" id="BMFR01000002">
    <property type="protein sequence ID" value="GGG68020.1"/>
    <property type="molecule type" value="Genomic_DNA"/>
</dbReference>
<evidence type="ECO:0000313" key="1">
    <source>
        <dbReference type="EMBL" id="GGG68020.1"/>
    </source>
</evidence>
<dbReference type="SUPFAM" id="SSF110391">
    <property type="entry name" value="GlpP-like"/>
    <property type="match status" value="1"/>
</dbReference>
<gene>
    <name evidence="1" type="ORF">GCM10011398_09780</name>
</gene>
<accession>A0A917M077</accession>
<dbReference type="PANTHER" id="PTHR35787">
    <property type="entry name" value="GLYCEROL UPTAKE OPERON ANTITERMINATOR REGULATORY PROTEIN"/>
    <property type="match status" value="1"/>
</dbReference>
<dbReference type="Gene3D" id="3.20.20.70">
    <property type="entry name" value="Aldolase class I"/>
    <property type="match status" value="1"/>
</dbReference>
<proteinExistence type="predicted"/>
<evidence type="ECO:0000313" key="2">
    <source>
        <dbReference type="Proteomes" id="UP000622860"/>
    </source>
</evidence>
<dbReference type="AlphaFoldDB" id="A0A917M077"/>
<keyword evidence="2" id="KW-1185">Reference proteome</keyword>
<name>A0A917M077_9BACI</name>
<dbReference type="GO" id="GO:0001072">
    <property type="term" value="F:transcription antitermination factor activity, RNA binding"/>
    <property type="evidence" value="ECO:0007669"/>
    <property type="project" value="TreeGrafter"/>
</dbReference>
<dbReference type="Pfam" id="PF04309">
    <property type="entry name" value="G3P_antiterm"/>
    <property type="match status" value="1"/>
</dbReference>
<dbReference type="PANTHER" id="PTHR35787:SF1">
    <property type="entry name" value="GLYCEROL UPTAKE OPERON ANTITERMINATOR REGULATORY PROTEIN"/>
    <property type="match status" value="1"/>
</dbReference>
<organism evidence="1 2">
    <name type="scientific">Virgibacillus oceani</name>
    <dbReference type="NCBI Taxonomy" id="1479511"/>
    <lineage>
        <taxon>Bacteria</taxon>
        <taxon>Bacillati</taxon>
        <taxon>Bacillota</taxon>
        <taxon>Bacilli</taxon>
        <taxon>Bacillales</taxon>
        <taxon>Bacillaceae</taxon>
        <taxon>Virgibacillus</taxon>
    </lineage>
</organism>